<evidence type="ECO:0000313" key="2">
    <source>
        <dbReference type="Proteomes" id="UP001317532"/>
    </source>
</evidence>
<organism evidence="1 2">
    <name type="scientific">Vulcanimicrobium alpinum</name>
    <dbReference type="NCBI Taxonomy" id="3016050"/>
    <lineage>
        <taxon>Bacteria</taxon>
        <taxon>Bacillati</taxon>
        <taxon>Vulcanimicrobiota</taxon>
        <taxon>Vulcanimicrobiia</taxon>
        <taxon>Vulcanimicrobiales</taxon>
        <taxon>Vulcanimicrobiaceae</taxon>
        <taxon>Vulcanimicrobium</taxon>
    </lineage>
</organism>
<reference evidence="1 2" key="1">
    <citation type="journal article" date="2022" name="ISME Commun">
        <title>Vulcanimicrobium alpinus gen. nov. sp. nov., the first cultivated representative of the candidate phylum 'Eremiobacterota', is a metabolically versatile aerobic anoxygenic phototroph.</title>
        <authorList>
            <person name="Yabe S."/>
            <person name="Muto K."/>
            <person name="Abe K."/>
            <person name="Yokota A."/>
            <person name="Staudigel H."/>
            <person name="Tebo B.M."/>
        </authorList>
    </citation>
    <scope>NUCLEOTIDE SEQUENCE [LARGE SCALE GENOMIC DNA]</scope>
    <source>
        <strain evidence="1 2">WC8-2</strain>
    </source>
</reference>
<dbReference type="Proteomes" id="UP001317532">
    <property type="component" value="Chromosome"/>
</dbReference>
<dbReference type="EMBL" id="AP025523">
    <property type="protein sequence ID" value="BDE05307.1"/>
    <property type="molecule type" value="Genomic_DNA"/>
</dbReference>
<name>A0AAN2C978_UNVUL</name>
<keyword evidence="2" id="KW-1185">Reference proteome</keyword>
<sequence>MVLPPPDDAALGLAAVDVVVVEVSVLWVQPPRARPSVHARTKGFFIPTNRMRGPVPEPLRARIDVRIAK</sequence>
<accession>A0AAN2C978</accession>
<evidence type="ECO:0000313" key="1">
    <source>
        <dbReference type="EMBL" id="BDE05307.1"/>
    </source>
</evidence>
<gene>
    <name evidence="1" type="ORF">WPS_05830</name>
</gene>
<dbReference type="KEGG" id="vab:WPS_05830"/>
<protein>
    <submittedName>
        <fullName evidence="1">Uncharacterized protein</fullName>
    </submittedName>
</protein>
<dbReference type="AlphaFoldDB" id="A0AAN2C978"/>
<proteinExistence type="predicted"/>